<dbReference type="InterPro" id="IPR008969">
    <property type="entry name" value="CarboxyPept-like_regulatory"/>
</dbReference>
<dbReference type="InterPro" id="IPR037066">
    <property type="entry name" value="Plug_dom_sf"/>
</dbReference>
<keyword evidence="13" id="KW-1185">Reference proteome</keyword>
<evidence type="ECO:0000313" key="12">
    <source>
        <dbReference type="EMBL" id="BDD12132.1"/>
    </source>
</evidence>
<comment type="similarity">
    <text evidence="8 9">Belongs to the TonB-dependent receptor family.</text>
</comment>
<evidence type="ECO:0000256" key="4">
    <source>
        <dbReference type="ARBA" id="ARBA00022692"/>
    </source>
</evidence>
<geneLocation type="plasmid" evidence="12 13">
    <name>pFA3</name>
</geneLocation>
<evidence type="ECO:0000256" key="3">
    <source>
        <dbReference type="ARBA" id="ARBA00022452"/>
    </source>
</evidence>
<evidence type="ECO:0000256" key="8">
    <source>
        <dbReference type="PROSITE-ProRule" id="PRU01360"/>
    </source>
</evidence>
<dbReference type="NCBIfam" id="TIGR04057">
    <property type="entry name" value="SusC_RagA_signa"/>
    <property type="match status" value="1"/>
</dbReference>
<evidence type="ECO:0000256" key="2">
    <source>
        <dbReference type="ARBA" id="ARBA00022448"/>
    </source>
</evidence>
<reference evidence="12 13" key="1">
    <citation type="submission" date="2021-12" db="EMBL/GenBank/DDBJ databases">
        <title>Genome sequencing of bacteria with rrn-lacking chromosome and rrn-plasmid.</title>
        <authorList>
            <person name="Anda M."/>
            <person name="Iwasaki W."/>
        </authorList>
    </citation>
    <scope>NUCLEOTIDE SEQUENCE [LARGE SCALE GENOMIC DNA]</scope>
    <source>
        <strain evidence="12 13">DSM 100852</strain>
        <plasmid evidence="12 13">pFA3</plasmid>
    </source>
</reference>
<dbReference type="InterPro" id="IPR023997">
    <property type="entry name" value="TonB-dep_OMP_SusC/RagA_CS"/>
</dbReference>
<feature type="domain" description="TonB-dependent receptor-like beta-barrel" evidence="10">
    <location>
        <begin position="482"/>
        <end position="915"/>
    </location>
</feature>
<keyword evidence="5 9" id="KW-0798">TonB box</keyword>
<evidence type="ECO:0000256" key="1">
    <source>
        <dbReference type="ARBA" id="ARBA00004571"/>
    </source>
</evidence>
<sequence>MRFALLRKNLSGMTMAVLTVMFTVLSSVDLWAQENRTVSGKVLGESSGEPLIGATINVKGTTQGTTTDVEGRYKLEVPADTEILVFSYMGYISSEIAIGNRATIDISLKEDREVLEEVVVTALGVERNVKALGYQVQEIEGSKLAEAKEGNIVNSLSGKIAGVNIANGVSGFGSTSRIIIRGENSLSGDNQPLFVVDGVPIKNSTDARNNSKVDASNMNVDFGNYAADLSPDDIESVSVLKGAAAAALYGSRAGNGVVLITTKKGNNGRKGIGVEYNASFTMETPLVSPDYQDKYGQGKNFSFEFYDGNGSGVADGVDESWGPLLDGRMIKQFDSPTAGGKRGADVHNLNRAITNESLSDRGAITATPWVAQEDNLEELYQTAFTMSNTISLSSNNEFGHFRTSIGNTYNQGLFENTDLNRNSFKLSGGYNLTEKLKVNANVNYIKTESDNRPVNGYGTESIMYLLIWYGRQVNTANLRDYWQKDLEGIQQFNYNYNYHDNPFFTLHENTNGVVKNRLIGNVSMTYKFNDQISLMARAGTDYVGENRTWRRAFSTQRFKEGQFRQDLLTFQENNFDFLLNYDSDQQADFAYNLSFGGNLMTQRDDYNAASANKLVVPGVYNLGNSAIPVVNYQERKEREIQSLYGMARLAYKNVLFADITGRNDWSSTLPSANRSYFYPSVALSGIVSDMVKLPEFVSFAKIRASWAQVGNDTDPYNLLNYYSFGQPFLGNPTASEDNAVANDELKPEIATSTEFGADLRFFNGRLGIDFTYYINNSENQIIRVETPQSSGYTGRWINAGEIESKGLELVLSGTPVKTKNFRWDINLNWSRDRSKVIELAEGLKNYTIASNSVQVLAKEGGRMGDIYGTGFAKTPAGEVIYDNDGNPVVSNELRNLGNYNPDWMAGINNSLSYKNLNLSFLFDIRQGGVILSRTKLIASTSGNLEETLVGRDKESGGLQWTDGSGNVRHDGIIGKGVVNVGTDEAPNYVENTTIVAASQYYNKHFKRQHEEQGMYDASYVKLREVKLSYRLPSKLLSKTPFQSATFSLVGRNLLLWTDNPHFDPEAISFGGSRIVPGVENANMPSLRSYGFNLNIKL</sequence>
<keyword evidence="12" id="KW-0614">Plasmid</keyword>
<evidence type="ECO:0000256" key="6">
    <source>
        <dbReference type="ARBA" id="ARBA00023136"/>
    </source>
</evidence>
<dbReference type="Pfam" id="PF13715">
    <property type="entry name" value="CarbopepD_reg_2"/>
    <property type="match status" value="1"/>
</dbReference>
<dbReference type="Gene3D" id="2.60.40.1120">
    <property type="entry name" value="Carboxypeptidase-like, regulatory domain"/>
    <property type="match status" value="1"/>
</dbReference>
<gene>
    <name evidence="12" type="ORF">FUAX_45640</name>
</gene>
<dbReference type="InterPro" id="IPR012910">
    <property type="entry name" value="Plug_dom"/>
</dbReference>
<keyword evidence="4 8" id="KW-0812">Transmembrane</keyword>
<dbReference type="InterPro" id="IPR039426">
    <property type="entry name" value="TonB-dep_rcpt-like"/>
</dbReference>
<evidence type="ECO:0000259" key="10">
    <source>
        <dbReference type="Pfam" id="PF00593"/>
    </source>
</evidence>
<protein>
    <submittedName>
        <fullName evidence="12">SusC/RagA family TonB-linked outer membrane protein</fullName>
    </submittedName>
</protein>
<comment type="subcellular location">
    <subcellularLocation>
        <location evidence="1 8">Cell outer membrane</location>
        <topology evidence="1 8">Multi-pass membrane protein</topology>
    </subcellularLocation>
</comment>
<dbReference type="PROSITE" id="PS52016">
    <property type="entry name" value="TONB_DEPENDENT_REC_3"/>
    <property type="match status" value="1"/>
</dbReference>
<dbReference type="Pfam" id="PF00593">
    <property type="entry name" value="TonB_dep_Rec_b-barrel"/>
    <property type="match status" value="1"/>
</dbReference>
<evidence type="ECO:0000256" key="9">
    <source>
        <dbReference type="RuleBase" id="RU003357"/>
    </source>
</evidence>
<dbReference type="InterPro" id="IPR000531">
    <property type="entry name" value="Beta-barrel_TonB"/>
</dbReference>
<dbReference type="Gene3D" id="2.170.130.10">
    <property type="entry name" value="TonB-dependent receptor, plug domain"/>
    <property type="match status" value="1"/>
</dbReference>
<dbReference type="Gene3D" id="2.40.170.20">
    <property type="entry name" value="TonB-dependent receptor, beta-barrel domain"/>
    <property type="match status" value="1"/>
</dbReference>
<dbReference type="SUPFAM" id="SSF56935">
    <property type="entry name" value="Porins"/>
    <property type="match status" value="1"/>
</dbReference>
<dbReference type="NCBIfam" id="TIGR04056">
    <property type="entry name" value="OMP_RagA_SusC"/>
    <property type="match status" value="1"/>
</dbReference>
<feature type="domain" description="TonB-dependent receptor plug" evidence="11">
    <location>
        <begin position="133"/>
        <end position="257"/>
    </location>
</feature>
<organism evidence="12 13">
    <name type="scientific">Fulvitalea axinellae</name>
    <dbReference type="NCBI Taxonomy" id="1182444"/>
    <lineage>
        <taxon>Bacteria</taxon>
        <taxon>Pseudomonadati</taxon>
        <taxon>Bacteroidota</taxon>
        <taxon>Cytophagia</taxon>
        <taxon>Cytophagales</taxon>
        <taxon>Persicobacteraceae</taxon>
        <taxon>Fulvitalea</taxon>
    </lineage>
</organism>
<proteinExistence type="inferred from homology"/>
<accession>A0AAU9CW24</accession>
<dbReference type="GO" id="GO:0009279">
    <property type="term" value="C:cell outer membrane"/>
    <property type="evidence" value="ECO:0007669"/>
    <property type="project" value="UniProtKB-SubCell"/>
</dbReference>
<dbReference type="InterPro" id="IPR036942">
    <property type="entry name" value="Beta-barrel_TonB_sf"/>
</dbReference>
<evidence type="ECO:0000313" key="13">
    <source>
        <dbReference type="Proteomes" id="UP001348817"/>
    </source>
</evidence>
<keyword evidence="7 8" id="KW-0998">Cell outer membrane</keyword>
<evidence type="ECO:0000256" key="7">
    <source>
        <dbReference type="ARBA" id="ARBA00023237"/>
    </source>
</evidence>
<keyword evidence="6 8" id="KW-0472">Membrane</keyword>
<dbReference type="Pfam" id="PF07715">
    <property type="entry name" value="Plug"/>
    <property type="match status" value="1"/>
</dbReference>
<dbReference type="KEGG" id="fax:FUAX_45640"/>
<keyword evidence="3 8" id="KW-1134">Transmembrane beta strand</keyword>
<dbReference type="AlphaFoldDB" id="A0AAU9CW24"/>
<dbReference type="EMBL" id="AP025317">
    <property type="protein sequence ID" value="BDD12132.1"/>
    <property type="molecule type" value="Genomic_DNA"/>
</dbReference>
<evidence type="ECO:0000256" key="5">
    <source>
        <dbReference type="ARBA" id="ARBA00023077"/>
    </source>
</evidence>
<dbReference type="SUPFAM" id="SSF49464">
    <property type="entry name" value="Carboxypeptidase regulatory domain-like"/>
    <property type="match status" value="1"/>
</dbReference>
<keyword evidence="2 8" id="KW-0813">Transport</keyword>
<dbReference type="InterPro" id="IPR023996">
    <property type="entry name" value="TonB-dep_OMP_SusC/RagA"/>
</dbReference>
<dbReference type="RefSeq" id="WP_338395486.1">
    <property type="nucleotide sequence ID" value="NZ_AP025317.1"/>
</dbReference>
<name>A0AAU9CW24_9BACT</name>
<dbReference type="Proteomes" id="UP001348817">
    <property type="component" value="Plasmid pFA3"/>
</dbReference>
<evidence type="ECO:0000259" key="11">
    <source>
        <dbReference type="Pfam" id="PF07715"/>
    </source>
</evidence>